<feature type="region of interest" description="Disordered" evidence="1">
    <location>
        <begin position="28"/>
        <end position="61"/>
    </location>
</feature>
<accession>A0A162IBY6</accession>
<dbReference type="Proteomes" id="UP000242877">
    <property type="component" value="Unassembled WGS sequence"/>
</dbReference>
<name>A0A162IBY6_9EURO</name>
<evidence type="ECO:0000256" key="1">
    <source>
        <dbReference type="SAM" id="MobiDB-lite"/>
    </source>
</evidence>
<comment type="caution">
    <text evidence="2">The sequence shown here is derived from an EMBL/GenBank/DDBJ whole genome shotgun (WGS) entry which is preliminary data.</text>
</comment>
<keyword evidence="3" id="KW-1185">Reference proteome</keyword>
<evidence type="ECO:0000313" key="3">
    <source>
        <dbReference type="Proteomes" id="UP000242877"/>
    </source>
</evidence>
<gene>
    <name evidence="2" type="ORF">AAP_03453</name>
</gene>
<feature type="compositionally biased region" description="Acidic residues" evidence="1">
    <location>
        <begin position="29"/>
        <end position="55"/>
    </location>
</feature>
<dbReference type="AlphaFoldDB" id="A0A162IBY6"/>
<evidence type="ECO:0000313" key="2">
    <source>
        <dbReference type="EMBL" id="KZZ91283.1"/>
    </source>
</evidence>
<proteinExistence type="predicted"/>
<protein>
    <submittedName>
        <fullName evidence="2">Uncharacterized protein</fullName>
    </submittedName>
</protein>
<sequence>MAPSKAGKPSHQSIVDSARFYTSLFSAANEEDDSSELSEADPDAPDDMTDDEDDKWDLPLRKKDNQYSAELARRKVKEEGLPLPCANCASVKECCRLNTDCLHMDLFKQN</sequence>
<organism evidence="2 3">
    <name type="scientific">Ascosphaera apis ARSEF 7405</name>
    <dbReference type="NCBI Taxonomy" id="392613"/>
    <lineage>
        <taxon>Eukaryota</taxon>
        <taxon>Fungi</taxon>
        <taxon>Dikarya</taxon>
        <taxon>Ascomycota</taxon>
        <taxon>Pezizomycotina</taxon>
        <taxon>Eurotiomycetes</taxon>
        <taxon>Eurotiomycetidae</taxon>
        <taxon>Onygenales</taxon>
        <taxon>Ascosphaeraceae</taxon>
        <taxon>Ascosphaera</taxon>
    </lineage>
</organism>
<dbReference type="EMBL" id="AZGZ01000014">
    <property type="protein sequence ID" value="KZZ91283.1"/>
    <property type="molecule type" value="Genomic_DNA"/>
</dbReference>
<reference evidence="2 3" key="1">
    <citation type="journal article" date="2016" name="Genome Biol. Evol.">
        <title>Divergent and convergent evolution of fungal pathogenicity.</title>
        <authorList>
            <person name="Shang Y."/>
            <person name="Xiao G."/>
            <person name="Zheng P."/>
            <person name="Cen K."/>
            <person name="Zhan S."/>
            <person name="Wang C."/>
        </authorList>
    </citation>
    <scope>NUCLEOTIDE SEQUENCE [LARGE SCALE GENOMIC DNA]</scope>
    <source>
        <strain evidence="2 3">ARSEF 7405</strain>
    </source>
</reference>
<dbReference type="VEuPathDB" id="FungiDB:AAP_03453"/>